<dbReference type="Proteomes" id="UP000277294">
    <property type="component" value="Unassembled WGS sequence"/>
</dbReference>
<feature type="transmembrane region" description="Helical" evidence="9">
    <location>
        <begin position="175"/>
        <end position="194"/>
    </location>
</feature>
<feature type="transmembrane region" description="Helical" evidence="9">
    <location>
        <begin position="69"/>
        <end position="89"/>
    </location>
</feature>
<keyword evidence="5 9" id="KW-0812">Transmembrane</keyword>
<feature type="transmembrane region" description="Helical" evidence="9">
    <location>
        <begin position="110"/>
        <end position="136"/>
    </location>
</feature>
<comment type="subcellular location">
    <subcellularLocation>
        <location evidence="1">Cell membrane</location>
        <topology evidence="1">Multi-pass membrane protein</topology>
    </subcellularLocation>
</comment>
<proteinExistence type="inferred from homology"/>
<evidence type="ECO:0000313" key="12">
    <source>
        <dbReference type="Proteomes" id="UP000277294"/>
    </source>
</evidence>
<feature type="transmembrane region" description="Helical" evidence="9">
    <location>
        <begin position="142"/>
        <end position="168"/>
    </location>
</feature>
<comment type="similarity">
    <text evidence="2">Belongs to the ABC-2 integral membrane protein family.</text>
</comment>
<feature type="domain" description="ABC-2 type transporter transmembrane" evidence="10">
    <location>
        <begin position="20"/>
        <end position="222"/>
    </location>
</feature>
<dbReference type="GO" id="GO:0005886">
    <property type="term" value="C:plasma membrane"/>
    <property type="evidence" value="ECO:0007669"/>
    <property type="project" value="UniProtKB-SubCell"/>
</dbReference>
<dbReference type="OrthoDB" id="9796017at2"/>
<feature type="transmembrane region" description="Helical" evidence="9">
    <location>
        <begin position="230"/>
        <end position="251"/>
    </location>
</feature>
<dbReference type="GO" id="GO:0140359">
    <property type="term" value="F:ABC-type transporter activity"/>
    <property type="evidence" value="ECO:0007669"/>
    <property type="project" value="InterPro"/>
</dbReference>
<dbReference type="PANTHER" id="PTHR30413">
    <property type="entry name" value="INNER MEMBRANE TRANSPORT PERMEASE"/>
    <property type="match status" value="1"/>
</dbReference>
<keyword evidence="7" id="KW-0762">Sugar transport</keyword>
<name>A0A3P4B1E4_9BURK</name>
<evidence type="ECO:0000256" key="2">
    <source>
        <dbReference type="ARBA" id="ARBA00007783"/>
    </source>
</evidence>
<evidence type="ECO:0000256" key="3">
    <source>
        <dbReference type="ARBA" id="ARBA00022448"/>
    </source>
</evidence>
<evidence type="ECO:0000313" key="11">
    <source>
        <dbReference type="EMBL" id="VCU69468.1"/>
    </source>
</evidence>
<dbReference type="AlphaFoldDB" id="A0A3P4B1E4"/>
<keyword evidence="6 9" id="KW-1133">Transmembrane helix</keyword>
<organism evidence="11 12">
    <name type="scientific">Pigmentiphaga humi</name>
    <dbReference type="NCBI Taxonomy" id="2478468"/>
    <lineage>
        <taxon>Bacteria</taxon>
        <taxon>Pseudomonadati</taxon>
        <taxon>Pseudomonadota</taxon>
        <taxon>Betaproteobacteria</taxon>
        <taxon>Burkholderiales</taxon>
        <taxon>Alcaligenaceae</taxon>
        <taxon>Pigmentiphaga</taxon>
    </lineage>
</organism>
<feature type="transmembrane region" description="Helical" evidence="9">
    <location>
        <begin position="36"/>
        <end position="57"/>
    </location>
</feature>
<gene>
    <name evidence="11" type="ORF">PIGHUM_01530</name>
</gene>
<keyword evidence="12" id="KW-1185">Reference proteome</keyword>
<protein>
    <submittedName>
        <fullName evidence="11">ABC-2 type transporter</fullName>
    </submittedName>
</protein>
<dbReference type="EMBL" id="UWPJ01000014">
    <property type="protein sequence ID" value="VCU69468.1"/>
    <property type="molecule type" value="Genomic_DNA"/>
</dbReference>
<reference evidence="11 12" key="1">
    <citation type="submission" date="2018-10" db="EMBL/GenBank/DDBJ databases">
        <authorList>
            <person name="Criscuolo A."/>
        </authorList>
    </citation>
    <scope>NUCLEOTIDE SEQUENCE [LARGE SCALE GENOMIC DNA]</scope>
    <source>
        <strain evidence="11">DnA1</strain>
    </source>
</reference>
<evidence type="ECO:0000256" key="4">
    <source>
        <dbReference type="ARBA" id="ARBA00022475"/>
    </source>
</evidence>
<evidence type="ECO:0000259" key="10">
    <source>
        <dbReference type="Pfam" id="PF01061"/>
    </source>
</evidence>
<keyword evidence="7" id="KW-0625">Polysaccharide transport</keyword>
<evidence type="ECO:0000256" key="9">
    <source>
        <dbReference type="SAM" id="Phobius"/>
    </source>
</evidence>
<evidence type="ECO:0000256" key="6">
    <source>
        <dbReference type="ARBA" id="ARBA00022989"/>
    </source>
</evidence>
<dbReference type="RefSeq" id="WP_124078863.1">
    <property type="nucleotide sequence ID" value="NZ_UWPJ01000014.1"/>
</dbReference>
<dbReference type="PANTHER" id="PTHR30413:SF10">
    <property type="entry name" value="CAPSULE POLYSACCHARIDE EXPORT INNER-MEMBRANE PROTEIN CTRC"/>
    <property type="match status" value="1"/>
</dbReference>
<keyword evidence="3" id="KW-0813">Transport</keyword>
<dbReference type="Pfam" id="PF01061">
    <property type="entry name" value="ABC2_membrane"/>
    <property type="match status" value="1"/>
</dbReference>
<evidence type="ECO:0000256" key="7">
    <source>
        <dbReference type="ARBA" id="ARBA00023047"/>
    </source>
</evidence>
<keyword evidence="4" id="KW-1003">Cell membrane</keyword>
<dbReference type="GO" id="GO:0015774">
    <property type="term" value="P:polysaccharide transport"/>
    <property type="evidence" value="ECO:0007669"/>
    <property type="project" value="UniProtKB-KW"/>
</dbReference>
<keyword evidence="8 9" id="KW-0472">Membrane</keyword>
<evidence type="ECO:0000256" key="8">
    <source>
        <dbReference type="ARBA" id="ARBA00023136"/>
    </source>
</evidence>
<sequence>MFFESAAKEFFVAFARPHLWGLLAWYDIKQRYRRSVLGPFWLTISTGVLIATLGLLWSTLFKTDLHEYLPYFAAGNVVWSFVSMQLNEATTGFTQFEHLIKQSRLPYPSYILRLLCRNLIIFLHNFLIVIIVVSFVGDGWSLVSLVAIPGMLLLSAIVFFVSLACALVCTRYRDMVPVVQNLVTVGYFLTPIMWDAQRLPEQHRWVAAWNPLSHVIDVVRAPLLGHLPSVLNWLVSLAALAISAAISWGLFARTHQRVAYWI</sequence>
<accession>A0A3P4B1E4</accession>
<dbReference type="InterPro" id="IPR013525">
    <property type="entry name" value="ABC2_TM"/>
</dbReference>
<dbReference type="GO" id="GO:0015920">
    <property type="term" value="P:lipopolysaccharide transport"/>
    <property type="evidence" value="ECO:0007669"/>
    <property type="project" value="TreeGrafter"/>
</dbReference>
<evidence type="ECO:0000256" key="1">
    <source>
        <dbReference type="ARBA" id="ARBA00004651"/>
    </source>
</evidence>
<evidence type="ECO:0000256" key="5">
    <source>
        <dbReference type="ARBA" id="ARBA00022692"/>
    </source>
</evidence>